<protein>
    <submittedName>
        <fullName evidence="1">Unnamed protein product</fullName>
    </submittedName>
</protein>
<proteinExistence type="predicted"/>
<evidence type="ECO:0000313" key="2">
    <source>
        <dbReference type="Proteomes" id="UP001165064"/>
    </source>
</evidence>
<gene>
    <name evidence="1" type="ORF">Amon02_000745300</name>
</gene>
<accession>A0ACB5TCI0</accession>
<keyword evidence="2" id="KW-1185">Reference proteome</keyword>
<dbReference type="EMBL" id="BSXS01006201">
    <property type="protein sequence ID" value="GME85207.1"/>
    <property type="molecule type" value="Genomic_DNA"/>
</dbReference>
<sequence length="162" mass="17223">MSFAHGANDISNAAGPLSTIYLVWTSNTTSKKLDVPVWVLCFTAASLVVGLWTSGHRIMAVLGNKLILQSPSRGFCIELGAAITVVMATRLSIPVSTTQIATGCTVFVGLCNLDVKSINWKVVIWCYAGWLITLPIAGLIAGILNGIIINAPRMGAVYQMTN</sequence>
<comment type="caution">
    <text evidence="1">The sequence shown here is derived from an EMBL/GenBank/DDBJ whole genome shotgun (WGS) entry which is preliminary data.</text>
</comment>
<reference evidence="1" key="1">
    <citation type="submission" date="2023-04" db="EMBL/GenBank/DDBJ databases">
        <title>Ambrosiozyma monospora NBRC 10751.</title>
        <authorList>
            <person name="Ichikawa N."/>
            <person name="Sato H."/>
            <person name="Tonouchi N."/>
        </authorList>
    </citation>
    <scope>NUCLEOTIDE SEQUENCE</scope>
    <source>
        <strain evidence="1">NBRC 10751</strain>
    </source>
</reference>
<name>A0ACB5TCI0_AMBMO</name>
<organism evidence="1 2">
    <name type="scientific">Ambrosiozyma monospora</name>
    <name type="common">Yeast</name>
    <name type="synonym">Endomycopsis monosporus</name>
    <dbReference type="NCBI Taxonomy" id="43982"/>
    <lineage>
        <taxon>Eukaryota</taxon>
        <taxon>Fungi</taxon>
        <taxon>Dikarya</taxon>
        <taxon>Ascomycota</taxon>
        <taxon>Saccharomycotina</taxon>
        <taxon>Pichiomycetes</taxon>
        <taxon>Pichiales</taxon>
        <taxon>Pichiaceae</taxon>
        <taxon>Ambrosiozyma</taxon>
    </lineage>
</organism>
<dbReference type="Proteomes" id="UP001165064">
    <property type="component" value="Unassembled WGS sequence"/>
</dbReference>
<evidence type="ECO:0000313" key="1">
    <source>
        <dbReference type="EMBL" id="GME85207.1"/>
    </source>
</evidence>